<name>A0A368YKN6_9RHOB</name>
<sequence>MRHPAALLALVVTLAAPAAQAETDLAPGSFLRQTQHWDREQRTFMPGAETGEGEACWQVISRSEHEVVLKHVSGEFHPFWSDKVIHPGSEDAWFDSDIFREQNPGKPPLTQIRAIFETVASCHEPS</sequence>
<dbReference type="AlphaFoldDB" id="A0A368YKN6"/>
<dbReference type="OrthoDB" id="8481271at2"/>
<feature type="signal peptide" evidence="1">
    <location>
        <begin position="1"/>
        <end position="21"/>
    </location>
</feature>
<evidence type="ECO:0000313" key="2">
    <source>
        <dbReference type="EMBL" id="RCW80803.1"/>
    </source>
</evidence>
<keyword evidence="1" id="KW-0732">Signal</keyword>
<evidence type="ECO:0000256" key="1">
    <source>
        <dbReference type="SAM" id="SignalP"/>
    </source>
</evidence>
<gene>
    <name evidence="2" type="ORF">DFP89_11749</name>
</gene>
<comment type="caution">
    <text evidence="2">The sequence shown here is derived from an EMBL/GenBank/DDBJ whole genome shotgun (WGS) entry which is preliminary data.</text>
</comment>
<dbReference type="RefSeq" id="WP_114350109.1">
    <property type="nucleotide sequence ID" value="NZ_QPJL01000017.1"/>
</dbReference>
<keyword evidence="3" id="KW-1185">Reference proteome</keyword>
<protein>
    <recommendedName>
        <fullName evidence="4">Beta/gamma crystallin</fullName>
    </recommendedName>
</protein>
<organism evidence="2 3">
    <name type="scientific">Paracoccus lutimaris</name>
    <dbReference type="NCBI Taxonomy" id="1490030"/>
    <lineage>
        <taxon>Bacteria</taxon>
        <taxon>Pseudomonadati</taxon>
        <taxon>Pseudomonadota</taxon>
        <taxon>Alphaproteobacteria</taxon>
        <taxon>Rhodobacterales</taxon>
        <taxon>Paracoccaceae</taxon>
        <taxon>Paracoccus</taxon>
    </lineage>
</organism>
<accession>A0A368YKN6</accession>
<dbReference type="Proteomes" id="UP000253345">
    <property type="component" value="Unassembled WGS sequence"/>
</dbReference>
<reference evidence="2 3" key="1">
    <citation type="submission" date="2018-07" db="EMBL/GenBank/DDBJ databases">
        <title>Genomic Encyclopedia of Type Strains, Phase III (KMG-III): the genomes of soil and plant-associated and newly described type strains.</title>
        <authorList>
            <person name="Whitman W."/>
        </authorList>
    </citation>
    <scope>NUCLEOTIDE SEQUENCE [LARGE SCALE GENOMIC DNA]</scope>
    <source>
        <strain evidence="2 3">CECT 8525</strain>
    </source>
</reference>
<feature type="chain" id="PRO_5016671234" description="Beta/gamma crystallin" evidence="1">
    <location>
        <begin position="22"/>
        <end position="126"/>
    </location>
</feature>
<evidence type="ECO:0000313" key="3">
    <source>
        <dbReference type="Proteomes" id="UP000253345"/>
    </source>
</evidence>
<proteinExistence type="predicted"/>
<evidence type="ECO:0008006" key="4">
    <source>
        <dbReference type="Google" id="ProtNLM"/>
    </source>
</evidence>
<dbReference type="EMBL" id="QPJL01000017">
    <property type="protein sequence ID" value="RCW80803.1"/>
    <property type="molecule type" value="Genomic_DNA"/>
</dbReference>